<dbReference type="Gene3D" id="3.10.450.710">
    <property type="entry name" value="Tgt2/MlaC"/>
    <property type="match status" value="1"/>
</dbReference>
<name>A0A423PPG8_9GAMM</name>
<sequence>MRLTRAFISFVTLALMLPGLAAAEPTPPQQLAKQTVQKVLSDMDGRRDELRKNPQELYQLVDRDLVPLIDLPYMSQLVLGRYWREATPEQRDRFQTAFKNMLIRTYGSALLGFNDNVDIEYMPVRAADDAEKVTFNAVIHADNGQDTPITLQLHLVNDQWKVFDGSVGNLSFVTNYRGQFNSQIRRNSLEKLISQMEARYNPK</sequence>
<proteinExistence type="predicted"/>
<dbReference type="Pfam" id="PF05494">
    <property type="entry name" value="MlaC"/>
    <property type="match status" value="1"/>
</dbReference>
<gene>
    <name evidence="2" type="ORF">SAJA_09420</name>
</gene>
<organism evidence="2 3">
    <name type="scientific">Salinisphaera japonica YTM-1</name>
    <dbReference type="NCBI Taxonomy" id="1209778"/>
    <lineage>
        <taxon>Bacteria</taxon>
        <taxon>Pseudomonadati</taxon>
        <taxon>Pseudomonadota</taxon>
        <taxon>Gammaproteobacteria</taxon>
        <taxon>Salinisphaerales</taxon>
        <taxon>Salinisphaeraceae</taxon>
        <taxon>Salinisphaera</taxon>
    </lineage>
</organism>
<dbReference type="InterPro" id="IPR042245">
    <property type="entry name" value="Tgt2/MlaC_sf"/>
</dbReference>
<evidence type="ECO:0008006" key="4">
    <source>
        <dbReference type="Google" id="ProtNLM"/>
    </source>
</evidence>
<dbReference type="AlphaFoldDB" id="A0A423PPG8"/>
<feature type="signal peptide" evidence="1">
    <location>
        <begin position="1"/>
        <end position="23"/>
    </location>
</feature>
<protein>
    <recommendedName>
        <fullName evidence="4">Toluene tolerance protein</fullName>
    </recommendedName>
</protein>
<reference evidence="2 3" key="1">
    <citation type="submission" date="2013-10" db="EMBL/GenBank/DDBJ databases">
        <title>Salinisphaera japonica YTM-1 Genome Sequencing.</title>
        <authorList>
            <person name="Lai Q."/>
            <person name="Li C."/>
            <person name="Shao Z."/>
        </authorList>
    </citation>
    <scope>NUCLEOTIDE SEQUENCE [LARGE SCALE GENOMIC DNA]</scope>
    <source>
        <strain evidence="2 3">YTM-1</strain>
    </source>
</reference>
<evidence type="ECO:0000313" key="3">
    <source>
        <dbReference type="Proteomes" id="UP000285310"/>
    </source>
</evidence>
<dbReference type="InterPro" id="IPR008869">
    <property type="entry name" value="MlaC/ttg2D"/>
</dbReference>
<dbReference type="RefSeq" id="WP_123658383.1">
    <property type="nucleotide sequence ID" value="NZ_AYKG01000027.1"/>
</dbReference>
<accession>A0A423PPG8</accession>
<dbReference type="OrthoDB" id="9787053at2"/>
<dbReference type="Proteomes" id="UP000285310">
    <property type="component" value="Unassembled WGS sequence"/>
</dbReference>
<evidence type="ECO:0000313" key="2">
    <source>
        <dbReference type="EMBL" id="ROO27452.1"/>
    </source>
</evidence>
<comment type="caution">
    <text evidence="2">The sequence shown here is derived from an EMBL/GenBank/DDBJ whole genome shotgun (WGS) entry which is preliminary data.</text>
</comment>
<keyword evidence="3" id="KW-1185">Reference proteome</keyword>
<dbReference type="InParanoid" id="A0A423PPG8"/>
<dbReference type="PANTHER" id="PTHR36573">
    <property type="entry name" value="INTERMEMBRANE PHOSPHOLIPID TRANSPORT SYSTEM BINDING PROTEIN MLAC"/>
    <property type="match status" value="1"/>
</dbReference>
<dbReference type="EMBL" id="AYKG01000027">
    <property type="protein sequence ID" value="ROO27452.1"/>
    <property type="molecule type" value="Genomic_DNA"/>
</dbReference>
<dbReference type="PANTHER" id="PTHR36573:SF1">
    <property type="entry name" value="INTERMEMBRANE PHOSPHOLIPID TRANSPORT SYSTEM BINDING PROTEIN MLAC"/>
    <property type="match status" value="1"/>
</dbReference>
<keyword evidence="1" id="KW-0732">Signal</keyword>
<feature type="chain" id="PRO_5019514041" description="Toluene tolerance protein" evidence="1">
    <location>
        <begin position="24"/>
        <end position="203"/>
    </location>
</feature>
<evidence type="ECO:0000256" key="1">
    <source>
        <dbReference type="SAM" id="SignalP"/>
    </source>
</evidence>
<dbReference type="PIRSF" id="PIRSF004649">
    <property type="entry name" value="MlaC"/>
    <property type="match status" value="1"/>
</dbReference>
<dbReference type="FunCoup" id="A0A423PPG8">
    <property type="interactions" value="159"/>
</dbReference>